<dbReference type="Pfam" id="PF05069">
    <property type="entry name" value="Phage_tail_S"/>
    <property type="match status" value="1"/>
</dbReference>
<dbReference type="EMBL" id="JAPMIV010000059">
    <property type="protein sequence ID" value="MDV6376373.1"/>
    <property type="molecule type" value="Genomic_DNA"/>
</dbReference>
<comment type="caution">
    <text evidence="1">The sequence shown here is derived from an EMBL/GenBank/DDBJ whole genome shotgun (WGS) entry which is preliminary data.</text>
</comment>
<accession>A0ABU4DVA0</accession>
<evidence type="ECO:0000313" key="1">
    <source>
        <dbReference type="EMBL" id="MDV6376373.1"/>
    </source>
</evidence>
<dbReference type="Proteomes" id="UP001276150">
    <property type="component" value="Unassembled WGS sequence"/>
</dbReference>
<protein>
    <submittedName>
        <fullName evidence="1">Phage virion morphogenesis protein</fullName>
    </submittedName>
</protein>
<evidence type="ECO:0000313" key="2">
    <source>
        <dbReference type="Proteomes" id="UP001276150"/>
    </source>
</evidence>
<dbReference type="RefSeq" id="WP_317641732.1">
    <property type="nucleotide sequence ID" value="NZ_JAPMIV010000059.1"/>
</dbReference>
<sequence length="142" mass="16132">MARASTLGKLRGDLADIQKPTILQKLNRSLGKVALDLVQSGFDRRTDPYGVPWRPTRGRNPILERTGTMRGAIRMTAKAGKITVRTTGKSSKYAVHHQYGTRYLPARKIMPDPGALPPAYNLALQEESRRFLEQRFNMKRRR</sequence>
<keyword evidence="2" id="KW-1185">Reference proteome</keyword>
<name>A0ABU4DVA0_9DEIO</name>
<gene>
    <name evidence="1" type="ORF">ORD21_17400</name>
</gene>
<reference evidence="1 2" key="1">
    <citation type="submission" date="2022-11" db="EMBL/GenBank/DDBJ databases">
        <title>Deinococcus ZS9-10, Low Temperature and Draught-tolerating, UV-resistant Bacteria from Continental Antarctica.</title>
        <authorList>
            <person name="Cheng L."/>
        </authorList>
    </citation>
    <scope>NUCLEOTIDE SEQUENCE [LARGE SCALE GENOMIC DNA]</scope>
    <source>
        <strain evidence="1 2">ZS9-10</strain>
    </source>
</reference>
<organism evidence="1 2">
    <name type="scientific">Deinococcus arenicola</name>
    <dbReference type="NCBI Taxonomy" id="2994950"/>
    <lineage>
        <taxon>Bacteria</taxon>
        <taxon>Thermotogati</taxon>
        <taxon>Deinococcota</taxon>
        <taxon>Deinococci</taxon>
        <taxon>Deinococcales</taxon>
        <taxon>Deinococcaceae</taxon>
        <taxon>Deinococcus</taxon>
    </lineage>
</organism>
<dbReference type="InterPro" id="IPR006522">
    <property type="entry name" value="Phage_virion_morphogenesis"/>
</dbReference>
<proteinExistence type="predicted"/>